<feature type="signal peptide" evidence="1">
    <location>
        <begin position="1"/>
        <end position="24"/>
    </location>
</feature>
<accession>A0AAV1CVX8</accession>
<dbReference type="NCBIfam" id="TIGR01614">
    <property type="entry name" value="PME_inhib"/>
    <property type="match status" value="1"/>
</dbReference>
<evidence type="ECO:0000313" key="3">
    <source>
        <dbReference type="EMBL" id="CAI9098627.1"/>
    </source>
</evidence>
<dbReference type="InterPro" id="IPR006501">
    <property type="entry name" value="Pectinesterase_inhib_dom"/>
</dbReference>
<gene>
    <name evidence="3" type="ORF">OLC1_LOCUS8792</name>
</gene>
<evidence type="ECO:0000259" key="2">
    <source>
        <dbReference type="SMART" id="SM00856"/>
    </source>
</evidence>
<proteinExistence type="predicted"/>
<protein>
    <submittedName>
        <fullName evidence="3">OLC1v1035306C1</fullName>
    </submittedName>
</protein>
<dbReference type="SUPFAM" id="SSF101148">
    <property type="entry name" value="Plant invertase/pectin methylesterase inhibitor"/>
    <property type="match status" value="1"/>
</dbReference>
<organism evidence="3 4">
    <name type="scientific">Oldenlandia corymbosa var. corymbosa</name>
    <dbReference type="NCBI Taxonomy" id="529605"/>
    <lineage>
        <taxon>Eukaryota</taxon>
        <taxon>Viridiplantae</taxon>
        <taxon>Streptophyta</taxon>
        <taxon>Embryophyta</taxon>
        <taxon>Tracheophyta</taxon>
        <taxon>Spermatophyta</taxon>
        <taxon>Magnoliopsida</taxon>
        <taxon>eudicotyledons</taxon>
        <taxon>Gunneridae</taxon>
        <taxon>Pentapetalae</taxon>
        <taxon>asterids</taxon>
        <taxon>lamiids</taxon>
        <taxon>Gentianales</taxon>
        <taxon>Rubiaceae</taxon>
        <taxon>Rubioideae</taxon>
        <taxon>Spermacoceae</taxon>
        <taxon>Hedyotis-Oldenlandia complex</taxon>
        <taxon>Oldenlandia</taxon>
    </lineage>
</organism>
<evidence type="ECO:0000256" key="1">
    <source>
        <dbReference type="SAM" id="SignalP"/>
    </source>
</evidence>
<sequence>MSRLSVILAIIAFLLATKCPDVCGRDEALIKEVCKDTPHPDFCKLCMREEPKHDLMDPIEVGRASTECSIKKTFRVDLDLDDIAEGSIDVQVRDVCLTCKAFMKKAVQSLDAAQRHLDGKRFRDATNVAGEARDYHRKCTELIQGVKDFPVTGTFNIDFEILRRFYINVVAILSQLE</sequence>
<keyword evidence="4" id="KW-1185">Reference proteome</keyword>
<feature type="chain" id="PRO_5043494339" evidence="1">
    <location>
        <begin position="25"/>
        <end position="177"/>
    </location>
</feature>
<feature type="domain" description="Pectinesterase inhibitor" evidence="2">
    <location>
        <begin position="25"/>
        <end position="172"/>
    </location>
</feature>
<dbReference type="GO" id="GO:0004857">
    <property type="term" value="F:enzyme inhibitor activity"/>
    <property type="evidence" value="ECO:0007669"/>
    <property type="project" value="InterPro"/>
</dbReference>
<reference evidence="3" key="1">
    <citation type="submission" date="2023-03" db="EMBL/GenBank/DDBJ databases">
        <authorList>
            <person name="Julca I."/>
        </authorList>
    </citation>
    <scope>NUCLEOTIDE SEQUENCE</scope>
</reference>
<keyword evidence="1" id="KW-0732">Signal</keyword>
<name>A0AAV1CVX8_OLDCO</name>
<dbReference type="Pfam" id="PF04043">
    <property type="entry name" value="PMEI"/>
    <property type="match status" value="1"/>
</dbReference>
<dbReference type="Gene3D" id="1.20.140.40">
    <property type="entry name" value="Invertase/pectin methylesterase inhibitor family protein"/>
    <property type="match status" value="1"/>
</dbReference>
<evidence type="ECO:0000313" key="4">
    <source>
        <dbReference type="Proteomes" id="UP001161247"/>
    </source>
</evidence>
<dbReference type="InterPro" id="IPR035513">
    <property type="entry name" value="Invertase/methylesterase_inhib"/>
</dbReference>
<dbReference type="Proteomes" id="UP001161247">
    <property type="component" value="Chromosome 3"/>
</dbReference>
<dbReference type="SMART" id="SM00856">
    <property type="entry name" value="PMEI"/>
    <property type="match status" value="1"/>
</dbReference>
<dbReference type="EMBL" id="OX459120">
    <property type="protein sequence ID" value="CAI9098627.1"/>
    <property type="molecule type" value="Genomic_DNA"/>
</dbReference>
<dbReference type="AlphaFoldDB" id="A0AAV1CVX8"/>